<evidence type="ECO:0000256" key="10">
    <source>
        <dbReference type="ARBA" id="ARBA00047754"/>
    </source>
</evidence>
<evidence type="ECO:0000256" key="4">
    <source>
        <dbReference type="ARBA" id="ARBA00022634"/>
    </source>
</evidence>
<protein>
    <recommendedName>
        <fullName evidence="11">Vitamin B12-dependent ribonucleotide reductase</fullName>
        <ecNumber evidence="11">1.17.4.1</ecNumber>
    </recommendedName>
</protein>
<dbReference type="InterPro" id="IPR008926">
    <property type="entry name" value="RNR_R1-su_N"/>
</dbReference>
<dbReference type="SUPFAM" id="SSF48168">
    <property type="entry name" value="R1 subunit of ribonucleotide reductase, N-terminal domain"/>
    <property type="match status" value="1"/>
</dbReference>
<keyword evidence="8" id="KW-1015">Disulfide bond</keyword>
<evidence type="ECO:0000313" key="15">
    <source>
        <dbReference type="Proteomes" id="UP001595818"/>
    </source>
</evidence>
<dbReference type="Pfam" id="PF02867">
    <property type="entry name" value="Ribonuc_red_lgC"/>
    <property type="match status" value="2"/>
</dbReference>
<feature type="domain" description="Ribonucleotide reductase large subunit C-terminal" evidence="13">
    <location>
        <begin position="407"/>
        <end position="555"/>
    </location>
</feature>
<keyword evidence="3 11" id="KW-0846">Cobalamin</keyword>
<comment type="function">
    <text evidence="11">Catalyzes the reduction of ribonucleotides to deoxyribonucleotides. May function to provide a pool of deoxyribonucleotide precursors for DNA repair during oxygen limitation and/or for immediate growth after restoration of oxygen.</text>
</comment>
<evidence type="ECO:0000313" key="14">
    <source>
        <dbReference type="EMBL" id="MFC4870305.1"/>
    </source>
</evidence>
<reference evidence="15" key="1">
    <citation type="journal article" date="2019" name="Int. J. Syst. Evol. Microbiol.">
        <title>The Global Catalogue of Microorganisms (GCM) 10K type strain sequencing project: providing services to taxonomists for standard genome sequencing and annotation.</title>
        <authorList>
            <consortium name="The Broad Institute Genomics Platform"/>
            <consortium name="The Broad Institute Genome Sequencing Center for Infectious Disease"/>
            <person name="Wu L."/>
            <person name="Ma J."/>
        </authorList>
    </citation>
    <scope>NUCLEOTIDE SEQUENCE [LARGE SCALE GENOMIC DNA]</scope>
    <source>
        <strain evidence="15">CGMCC 4.7466</strain>
    </source>
</reference>
<comment type="similarity">
    <text evidence="2 11">Belongs to the ribonucleoside diphosphate reductase class-2 family.</text>
</comment>
<feature type="domain" description="Ribonucleotide reductase large subunit N-terminal" evidence="12">
    <location>
        <begin position="4"/>
        <end position="82"/>
    </location>
</feature>
<feature type="domain" description="Ribonucleotide reductase large subunit C-terminal" evidence="13">
    <location>
        <begin position="87"/>
        <end position="403"/>
    </location>
</feature>
<sequence length="581" mass="64789">MTILTDNAQLVLRERYLLKDKKGRIRETPLEMFRRVAEAVAEAERKWSDEKAAKKWAGIFFEVMKKLNFLPNSPTLMNAGTPVGQLSACFVLPVEDDLKTIFETITQAALIQQKGGGTGFDFSHLRPKGDDIYTSGGYASGPVSFMKVFDAATEHVMQGGKRRGANMGVLLVNHPDIEAFIAAKSMNDTLRNFNISVGILDAFMEAVGNNDKWDLIHPNSQRIVKTLEARKLWQEIVRNAWSNGDPGLLFLDTINVANPTPKLGRIEATNPCGEVPLLPYESCNLGSINLSHYVRQKNSSKTVDWDQLAKVVEIAIRFLDDVVEINRYPDPVISEKTLGNRKIGLGVMGWAEMLIKLGIPYDTMEAVTLGEQVMKFIQEKSNASSASLATARGSFPNWEKSIYYPESPLRHATRTSIAPTGTISVIANTSSSIEPLFALVYQRKYVLNNDTLTTVNPLFLNYLYEQHLEVNDILEKAFEKGTCKDMEAIPPEIRDIFKTALEIPPYWHLRHQIAFQKYTDNAVSKTINLPSSATLEDVDYIYTTAWSSKAKGITVFRDNPLGKQVLNKGISGGNLSCKVCP</sequence>
<keyword evidence="7" id="KW-0215">Deoxyribonucleotide synthesis</keyword>
<keyword evidence="4 11" id="KW-0237">DNA synthesis</keyword>
<evidence type="ECO:0000256" key="2">
    <source>
        <dbReference type="ARBA" id="ARBA00007405"/>
    </source>
</evidence>
<dbReference type="SUPFAM" id="SSF51998">
    <property type="entry name" value="PFL-like glycyl radical enzymes"/>
    <property type="match status" value="1"/>
</dbReference>
<dbReference type="InterPro" id="IPR000788">
    <property type="entry name" value="RNR_lg_C"/>
</dbReference>
<evidence type="ECO:0000259" key="12">
    <source>
        <dbReference type="Pfam" id="PF00317"/>
    </source>
</evidence>
<evidence type="ECO:0000256" key="5">
    <source>
        <dbReference type="ARBA" id="ARBA00022741"/>
    </source>
</evidence>
<evidence type="ECO:0000256" key="1">
    <source>
        <dbReference type="ARBA" id="ARBA00001922"/>
    </source>
</evidence>
<name>A0ABV9SVH8_9BACT</name>
<proteinExistence type="inferred from homology"/>
<accession>A0ABV9SVH8</accession>
<dbReference type="GO" id="GO:0004748">
    <property type="term" value="F:ribonucleoside-diphosphate reductase activity, thioredoxin disulfide as acceptor"/>
    <property type="evidence" value="ECO:0007669"/>
    <property type="project" value="UniProtKB-EC"/>
</dbReference>
<dbReference type="CDD" id="cd02888">
    <property type="entry name" value="RNR_II_dimer"/>
    <property type="match status" value="1"/>
</dbReference>
<dbReference type="Proteomes" id="UP001595818">
    <property type="component" value="Unassembled WGS sequence"/>
</dbReference>
<gene>
    <name evidence="14" type="ORF">ACFPFU_01320</name>
</gene>
<evidence type="ECO:0000259" key="13">
    <source>
        <dbReference type="Pfam" id="PF02867"/>
    </source>
</evidence>
<evidence type="ECO:0000256" key="3">
    <source>
        <dbReference type="ARBA" id="ARBA00022628"/>
    </source>
</evidence>
<keyword evidence="9 11" id="KW-0170">Cobalt</keyword>
<organism evidence="14 15">
    <name type="scientific">Negadavirga shengliensis</name>
    <dbReference type="NCBI Taxonomy" id="1389218"/>
    <lineage>
        <taxon>Bacteria</taxon>
        <taxon>Pseudomonadati</taxon>
        <taxon>Bacteroidota</taxon>
        <taxon>Cytophagia</taxon>
        <taxon>Cytophagales</taxon>
        <taxon>Cyclobacteriaceae</taxon>
        <taxon>Negadavirga</taxon>
    </lineage>
</organism>
<evidence type="ECO:0000256" key="7">
    <source>
        <dbReference type="ARBA" id="ARBA00023116"/>
    </source>
</evidence>
<dbReference type="PRINTS" id="PR01183">
    <property type="entry name" value="RIBORDTASEM1"/>
</dbReference>
<dbReference type="InterPro" id="IPR013509">
    <property type="entry name" value="RNR_lsu_N"/>
</dbReference>
<dbReference type="PANTHER" id="PTHR43371">
    <property type="entry name" value="VITAMIN B12-DEPENDENT RIBONUCLEOTIDE REDUCTASE"/>
    <property type="match status" value="1"/>
</dbReference>
<dbReference type="RefSeq" id="WP_377060723.1">
    <property type="nucleotide sequence ID" value="NZ_JBHSJJ010000001.1"/>
</dbReference>
<dbReference type="Pfam" id="PF00317">
    <property type="entry name" value="Ribonuc_red_lgN"/>
    <property type="match status" value="1"/>
</dbReference>
<dbReference type="NCBIfam" id="TIGR02504">
    <property type="entry name" value="NrdJ_Z"/>
    <property type="match status" value="1"/>
</dbReference>
<dbReference type="PANTHER" id="PTHR43371:SF1">
    <property type="entry name" value="RIBONUCLEOSIDE-DIPHOSPHATE REDUCTASE"/>
    <property type="match status" value="1"/>
</dbReference>
<comment type="caution">
    <text evidence="14">The sequence shown here is derived from an EMBL/GenBank/DDBJ whole genome shotgun (WGS) entry which is preliminary data.</text>
</comment>
<dbReference type="Gene3D" id="3.20.70.20">
    <property type="match status" value="1"/>
</dbReference>
<evidence type="ECO:0000256" key="9">
    <source>
        <dbReference type="ARBA" id="ARBA00023285"/>
    </source>
</evidence>
<dbReference type="InterPro" id="IPR013344">
    <property type="entry name" value="RNR_NrdJ/NrdZ"/>
</dbReference>
<keyword evidence="6 11" id="KW-0560">Oxidoreductase</keyword>
<keyword evidence="5 11" id="KW-0547">Nucleotide-binding</keyword>
<keyword evidence="15" id="KW-1185">Reference proteome</keyword>
<comment type="catalytic activity">
    <reaction evidence="10 11">
        <text>a 2'-deoxyribonucleoside 5'-diphosphate + [thioredoxin]-disulfide + H2O = a ribonucleoside 5'-diphosphate + [thioredoxin]-dithiol</text>
        <dbReference type="Rhea" id="RHEA:23252"/>
        <dbReference type="Rhea" id="RHEA-COMP:10698"/>
        <dbReference type="Rhea" id="RHEA-COMP:10700"/>
        <dbReference type="ChEBI" id="CHEBI:15377"/>
        <dbReference type="ChEBI" id="CHEBI:29950"/>
        <dbReference type="ChEBI" id="CHEBI:50058"/>
        <dbReference type="ChEBI" id="CHEBI:57930"/>
        <dbReference type="ChEBI" id="CHEBI:73316"/>
        <dbReference type="EC" id="1.17.4.1"/>
    </reaction>
</comment>
<dbReference type="EC" id="1.17.4.1" evidence="11"/>
<evidence type="ECO:0000256" key="8">
    <source>
        <dbReference type="ARBA" id="ARBA00023157"/>
    </source>
</evidence>
<dbReference type="EMBL" id="JBHSJJ010000001">
    <property type="protein sequence ID" value="MFC4870305.1"/>
    <property type="molecule type" value="Genomic_DNA"/>
</dbReference>
<dbReference type="InterPro" id="IPR050862">
    <property type="entry name" value="RdRp_reductase_class-2"/>
</dbReference>
<evidence type="ECO:0000256" key="6">
    <source>
        <dbReference type="ARBA" id="ARBA00023002"/>
    </source>
</evidence>
<comment type="cofactor">
    <cofactor evidence="1 11">
        <name>adenosylcob(III)alamin</name>
        <dbReference type="ChEBI" id="CHEBI:18408"/>
    </cofactor>
</comment>
<evidence type="ECO:0000256" key="11">
    <source>
        <dbReference type="RuleBase" id="RU364064"/>
    </source>
</evidence>